<dbReference type="Gene3D" id="1.10.1410.10">
    <property type="match status" value="1"/>
</dbReference>
<reference evidence="3" key="1">
    <citation type="journal article" date="2014" name="Nat. Genet.">
        <title>Genome of the human hookworm Necator americanus.</title>
        <authorList>
            <person name="Tang Y.T."/>
            <person name="Gao X."/>
            <person name="Rosa B.A."/>
            <person name="Abubucker S."/>
            <person name="Hallsworth-Pepin K."/>
            <person name="Martin J."/>
            <person name="Tyagi R."/>
            <person name="Heizer E."/>
            <person name="Zhang X."/>
            <person name="Bhonagiri-Palsikar V."/>
            <person name="Minx P."/>
            <person name="Warren W.C."/>
            <person name="Wang Q."/>
            <person name="Zhan B."/>
            <person name="Hotez P.J."/>
            <person name="Sternberg P.W."/>
            <person name="Dougall A."/>
            <person name="Gaze S.T."/>
            <person name="Mulvenna J."/>
            <person name="Sotillo J."/>
            <person name="Ranganathan S."/>
            <person name="Rabelo E.M."/>
            <person name="Wilson R.K."/>
            <person name="Felgner P.L."/>
            <person name="Bethony J."/>
            <person name="Hawdon J.M."/>
            <person name="Gasser R.B."/>
            <person name="Loukas A."/>
            <person name="Mitreva M."/>
        </authorList>
    </citation>
    <scope>NUCLEOTIDE SEQUENCE [LARGE SCALE GENOMIC DNA]</scope>
</reference>
<sequence length="395" mass="44892">MRLGCSLGWCSGRAASSLSNSPLSYEINYQFSNEFIDSHQEQISLLNLSLLKAQECRAQTARRNRLNVDRYLSHLRSVFCNKRRSIIPIGSSVNGLNGKNSDLDLVRFGSPYRFYINFDSQLRKQMNAVAGILINAKLLDPASLQQVPVLKFRNRDGIMVDLQFNNVGTIRSSLFVRTCVQFSFIVPVVVHWINSFFDAIKLKNSRHGLFSTYHLNMLALHFLQSSSFEFLPDIISSCSMLRPCAPWEDVAEILTAKGKMLVISDNHKYYKISPAEVIIKMIDYYSQLDLNNISIDICGKTYKRIADNAEDTFIQLIDPYFPEDTSPHARCTLIMVCKSIARRLAANSKTTIMELKERRGSTTFFENVKARHSKRLDALERKLEGSDKEGCPASN</sequence>
<dbReference type="KEGG" id="nai:NECAME_16356"/>
<dbReference type="EMBL" id="KI657559">
    <property type="protein sequence ID" value="ETN86407.1"/>
    <property type="molecule type" value="Genomic_DNA"/>
</dbReference>
<name>W2TZF8_NECAM</name>
<dbReference type="OrthoDB" id="434989at2759"/>
<dbReference type="PANTHER" id="PTHR12271:SF40">
    <property type="entry name" value="POLY(A) RNA POLYMERASE GLD2"/>
    <property type="match status" value="1"/>
</dbReference>
<dbReference type="PANTHER" id="PTHR12271">
    <property type="entry name" value="POLY A POLYMERASE CID PAP -RELATED"/>
    <property type="match status" value="1"/>
</dbReference>
<dbReference type="InterPro" id="IPR054708">
    <property type="entry name" value="MTPAP-like_central"/>
</dbReference>
<dbReference type="GO" id="GO:0031123">
    <property type="term" value="P:RNA 3'-end processing"/>
    <property type="evidence" value="ECO:0007669"/>
    <property type="project" value="TreeGrafter"/>
</dbReference>
<dbReference type="SUPFAM" id="SSF81301">
    <property type="entry name" value="Nucleotidyltransferase"/>
    <property type="match status" value="1"/>
</dbReference>
<feature type="domain" description="Poly(A) RNA polymerase mitochondrial-like central palm" evidence="1">
    <location>
        <begin position="55"/>
        <end position="178"/>
    </location>
</feature>
<keyword evidence="3" id="KW-1185">Reference proteome</keyword>
<dbReference type="Gene3D" id="3.30.460.10">
    <property type="entry name" value="Beta Polymerase, domain 2"/>
    <property type="match status" value="1"/>
</dbReference>
<dbReference type="InterPro" id="IPR043519">
    <property type="entry name" value="NT_sf"/>
</dbReference>
<evidence type="ECO:0000313" key="2">
    <source>
        <dbReference type="EMBL" id="ETN86407.1"/>
    </source>
</evidence>
<feature type="non-terminal residue" evidence="2">
    <location>
        <position position="395"/>
    </location>
</feature>
<evidence type="ECO:0000259" key="1">
    <source>
        <dbReference type="Pfam" id="PF22600"/>
    </source>
</evidence>
<evidence type="ECO:0000313" key="3">
    <source>
        <dbReference type="Proteomes" id="UP000053676"/>
    </source>
</evidence>
<dbReference type="AlphaFoldDB" id="W2TZF8"/>
<organism evidence="2 3">
    <name type="scientific">Necator americanus</name>
    <name type="common">Human hookworm</name>
    <dbReference type="NCBI Taxonomy" id="51031"/>
    <lineage>
        <taxon>Eukaryota</taxon>
        <taxon>Metazoa</taxon>
        <taxon>Ecdysozoa</taxon>
        <taxon>Nematoda</taxon>
        <taxon>Chromadorea</taxon>
        <taxon>Rhabditida</taxon>
        <taxon>Rhabditina</taxon>
        <taxon>Rhabditomorpha</taxon>
        <taxon>Strongyloidea</taxon>
        <taxon>Ancylostomatidae</taxon>
        <taxon>Bunostominae</taxon>
        <taxon>Necator</taxon>
    </lineage>
</organism>
<proteinExistence type="predicted"/>
<gene>
    <name evidence="2" type="ORF">NECAME_16356</name>
</gene>
<dbReference type="Pfam" id="PF22600">
    <property type="entry name" value="MTPAP-like_central"/>
    <property type="match status" value="1"/>
</dbReference>
<dbReference type="SUPFAM" id="SSF81631">
    <property type="entry name" value="PAP/OAS1 substrate-binding domain"/>
    <property type="match status" value="1"/>
</dbReference>
<dbReference type="Proteomes" id="UP000053676">
    <property type="component" value="Unassembled WGS sequence"/>
</dbReference>
<dbReference type="GO" id="GO:1990817">
    <property type="term" value="F:poly(A) RNA polymerase activity"/>
    <property type="evidence" value="ECO:0007669"/>
    <property type="project" value="TreeGrafter"/>
</dbReference>
<accession>W2TZF8</accession>
<dbReference type="OMA" id="MQVDIQF"/>
<protein>
    <recommendedName>
        <fullName evidence="1">Poly(A) RNA polymerase mitochondrial-like central palm domain-containing protein</fullName>
    </recommendedName>
</protein>